<dbReference type="Pfam" id="PF01957">
    <property type="entry name" value="NfeD"/>
    <property type="match status" value="1"/>
</dbReference>
<dbReference type="InterPro" id="IPR002810">
    <property type="entry name" value="NfeD-like_C"/>
</dbReference>
<reference evidence="6 7" key="1">
    <citation type="journal article" date="2015" name="Int. J. Syst. Evol. Microbiol.">
        <title>Youhaiella tibetensis gen. nov., sp. nov., isolated from subsurface sediment.</title>
        <authorList>
            <person name="Wang Y.X."/>
            <person name="Huang F.Q."/>
            <person name="Nogi Y."/>
            <person name="Pang S.J."/>
            <person name="Wang P.K."/>
            <person name="Lv J."/>
        </authorList>
    </citation>
    <scope>NUCLEOTIDE SEQUENCE [LARGE SCALE GENOMIC DNA]</scope>
    <source>
        <strain evidence="7">fig4</strain>
    </source>
</reference>
<keyword evidence="4" id="KW-0472">Membrane</keyword>
<evidence type="ECO:0000256" key="3">
    <source>
        <dbReference type="ARBA" id="ARBA00022989"/>
    </source>
</evidence>
<dbReference type="AlphaFoldDB" id="A0A5B9DS52"/>
<evidence type="ECO:0000256" key="1">
    <source>
        <dbReference type="ARBA" id="ARBA00004141"/>
    </source>
</evidence>
<proteinExistence type="predicted"/>
<keyword evidence="7" id="KW-1185">Reference proteome</keyword>
<keyword evidence="2" id="KW-0812">Transmembrane</keyword>
<evidence type="ECO:0000313" key="7">
    <source>
        <dbReference type="Proteomes" id="UP000321062"/>
    </source>
</evidence>
<evidence type="ECO:0000256" key="2">
    <source>
        <dbReference type="ARBA" id="ARBA00022692"/>
    </source>
</evidence>
<evidence type="ECO:0000313" key="6">
    <source>
        <dbReference type="EMBL" id="QEE22027.1"/>
    </source>
</evidence>
<dbReference type="OrthoDB" id="9810336at2"/>
<feature type="domain" description="NfeD-like C-terminal" evidence="5">
    <location>
        <begin position="94"/>
        <end position="147"/>
    </location>
</feature>
<evidence type="ECO:0000259" key="5">
    <source>
        <dbReference type="Pfam" id="PF01957"/>
    </source>
</evidence>
<dbReference type="Proteomes" id="UP000321062">
    <property type="component" value="Chromosome"/>
</dbReference>
<comment type="subcellular location">
    <subcellularLocation>
        <location evidence="1">Membrane</location>
        <topology evidence="1">Multi-pass membrane protein</topology>
    </subcellularLocation>
</comment>
<dbReference type="PANTHER" id="PTHR33507">
    <property type="entry name" value="INNER MEMBRANE PROTEIN YBBJ"/>
    <property type="match status" value="1"/>
</dbReference>
<dbReference type="EMBL" id="CP041690">
    <property type="protein sequence ID" value="QEE22027.1"/>
    <property type="molecule type" value="Genomic_DNA"/>
</dbReference>
<sequence>MHLLDWIATYGAWAWVVGGVILLALELALPGGVFVWLGSAAVVTGLVSLVYPLDWAFEFAFFAVLALLAIFVWLRFFRHRIKPTDNPFLNQRASRFIGQELVLDEAITAGFGRVSLGDSVWRISGPDLPAGARIRIVGAEGAVLKVEQA</sequence>
<dbReference type="Gene3D" id="2.40.50.140">
    <property type="entry name" value="Nucleic acid-binding proteins"/>
    <property type="match status" value="1"/>
</dbReference>
<dbReference type="InterPro" id="IPR052165">
    <property type="entry name" value="Membrane_assoc_protease"/>
</dbReference>
<keyword evidence="3" id="KW-1133">Transmembrane helix</keyword>
<dbReference type="KEGG" id="yti:FNA67_18420"/>
<evidence type="ECO:0000256" key="4">
    <source>
        <dbReference type="ARBA" id="ARBA00023136"/>
    </source>
</evidence>
<organism evidence="6 7">
    <name type="scientific">Paradevosia tibetensis</name>
    <dbReference type="NCBI Taxonomy" id="1447062"/>
    <lineage>
        <taxon>Bacteria</taxon>
        <taxon>Pseudomonadati</taxon>
        <taxon>Pseudomonadota</taxon>
        <taxon>Alphaproteobacteria</taxon>
        <taxon>Hyphomicrobiales</taxon>
        <taxon>Devosiaceae</taxon>
        <taxon>Paradevosia</taxon>
    </lineage>
</organism>
<dbReference type="PANTHER" id="PTHR33507:SF3">
    <property type="entry name" value="INNER MEMBRANE PROTEIN YBBJ"/>
    <property type="match status" value="1"/>
</dbReference>
<name>A0A5B9DS52_9HYPH</name>
<dbReference type="GO" id="GO:0005886">
    <property type="term" value="C:plasma membrane"/>
    <property type="evidence" value="ECO:0007669"/>
    <property type="project" value="TreeGrafter"/>
</dbReference>
<protein>
    <submittedName>
        <fullName evidence="6">NfeD family protein</fullName>
    </submittedName>
</protein>
<dbReference type="RefSeq" id="WP_147657479.1">
    <property type="nucleotide sequence ID" value="NZ_BMFM01000002.1"/>
</dbReference>
<accession>A0A5B9DS52</accession>
<dbReference type="InterPro" id="IPR012340">
    <property type="entry name" value="NA-bd_OB-fold"/>
</dbReference>
<gene>
    <name evidence="6" type="ORF">FNA67_18420</name>
</gene>